<feature type="domain" description="Response regulatory" evidence="6">
    <location>
        <begin position="2"/>
        <end position="119"/>
    </location>
</feature>
<dbReference type="Gene3D" id="3.40.50.2300">
    <property type="match status" value="1"/>
</dbReference>
<evidence type="ECO:0000259" key="6">
    <source>
        <dbReference type="PROSITE" id="PS50110"/>
    </source>
</evidence>
<sequence length="540" mass="63358">MKALIVDDEKHVRDAIRLLVDWQQHGIATILEASDGDGAIECVIREKPEIIMTDMMMPNKNGAQLLEWLHSNCPESKTIVISGHDDFALLRHTVKYGGTDYILKPIDAEQLNEAVHKAIDSWNKEEEVRRIDRNRNIEMNQLKPVYWDKLLSNLLAEPSSYDHSAEQLEKELGLERPTRTCRTAILSLDTMERSLKDKFVHNLDLLFFSLINICNEFLHDKQRGFAFRHWNSDNEIVLLFWKELDNTEALLESINEGMKLTLRCRVDFGLGKEMPFPSGLPLSYQEAREALRQRNLLTKEAWIHSTYKPYKSTGRIPEFSDFEERIHLAVQSGSSEQIEGAVKQWVDALKQVDFISLDQLDRWWREYSVLKRRWTIEKIPGLTEEQYQAKLSDDASRVIVPLDEQGILSLNVWQQQLTRSMVQLSKFLLDHQQQDKNVIFEISKYLENHYQEDITLQDISNRFFLSREYISRKFKQEFSVNLSDYLGQIRMDKAKMLLLNPHLRITQVAEMVGYQDEKYFSKVFKKQEGLSPNEYRKKQL</sequence>
<dbReference type="InterPro" id="IPR018060">
    <property type="entry name" value="HTH_AraC"/>
</dbReference>
<dbReference type="Pfam" id="PF17853">
    <property type="entry name" value="GGDEF_2"/>
    <property type="match status" value="1"/>
</dbReference>
<keyword evidence="3" id="KW-0804">Transcription</keyword>
<evidence type="ECO:0000313" key="8">
    <source>
        <dbReference type="Proteomes" id="UP001649230"/>
    </source>
</evidence>
<dbReference type="Pfam" id="PF00072">
    <property type="entry name" value="Response_reg"/>
    <property type="match status" value="1"/>
</dbReference>
<evidence type="ECO:0000313" key="7">
    <source>
        <dbReference type="EMBL" id="UJF34563.1"/>
    </source>
</evidence>
<evidence type="ECO:0000256" key="3">
    <source>
        <dbReference type="ARBA" id="ARBA00023163"/>
    </source>
</evidence>
<reference evidence="7 8" key="1">
    <citation type="journal article" date="2024" name="Int. J. Syst. Evol. Microbiol.">
        <title>Paenibacillus hexagrammi sp. nov., a novel bacterium isolated from the gut content of Hexagrammos agrammus.</title>
        <authorList>
            <person name="Jung H.K."/>
            <person name="Kim D.G."/>
            <person name="Zin H."/>
            <person name="Park J."/>
            <person name="Jung H."/>
            <person name="Kim Y.O."/>
            <person name="Kong H.J."/>
            <person name="Kim J.W."/>
            <person name="Kim Y.S."/>
        </authorList>
    </citation>
    <scope>NUCLEOTIDE SEQUENCE [LARGE SCALE GENOMIC DNA]</scope>
    <source>
        <strain evidence="7 8">YPD9-1</strain>
    </source>
</reference>
<dbReference type="SUPFAM" id="SSF46689">
    <property type="entry name" value="Homeodomain-like"/>
    <property type="match status" value="2"/>
</dbReference>
<dbReference type="EMBL" id="CP090978">
    <property type="protein sequence ID" value="UJF34563.1"/>
    <property type="molecule type" value="Genomic_DNA"/>
</dbReference>
<keyword evidence="1" id="KW-0805">Transcription regulation</keyword>
<gene>
    <name evidence="7" type="ORF">L0M14_05125</name>
</gene>
<evidence type="ECO:0000259" key="5">
    <source>
        <dbReference type="PROSITE" id="PS01124"/>
    </source>
</evidence>
<dbReference type="InterPro" id="IPR041522">
    <property type="entry name" value="CdaR_GGDEF"/>
</dbReference>
<dbReference type="RefSeq" id="WP_235121137.1">
    <property type="nucleotide sequence ID" value="NZ_CP090978.1"/>
</dbReference>
<dbReference type="PROSITE" id="PS01124">
    <property type="entry name" value="HTH_ARAC_FAMILY_2"/>
    <property type="match status" value="1"/>
</dbReference>
<proteinExistence type="predicted"/>
<dbReference type="Pfam" id="PF12833">
    <property type="entry name" value="HTH_18"/>
    <property type="match status" value="1"/>
</dbReference>
<feature type="domain" description="HTH araC/xylS-type" evidence="5">
    <location>
        <begin position="440"/>
        <end position="538"/>
    </location>
</feature>
<dbReference type="InterPro" id="IPR009057">
    <property type="entry name" value="Homeodomain-like_sf"/>
</dbReference>
<keyword evidence="8" id="KW-1185">Reference proteome</keyword>
<dbReference type="InterPro" id="IPR001789">
    <property type="entry name" value="Sig_transdc_resp-reg_receiver"/>
</dbReference>
<dbReference type="PANTHER" id="PTHR43280">
    <property type="entry name" value="ARAC-FAMILY TRANSCRIPTIONAL REGULATOR"/>
    <property type="match status" value="1"/>
</dbReference>
<dbReference type="SMART" id="SM00342">
    <property type="entry name" value="HTH_ARAC"/>
    <property type="match status" value="1"/>
</dbReference>
<dbReference type="InterPro" id="IPR018062">
    <property type="entry name" value="HTH_AraC-typ_CS"/>
</dbReference>
<keyword evidence="2" id="KW-0238">DNA-binding</keyword>
<dbReference type="InterPro" id="IPR020449">
    <property type="entry name" value="Tscrpt_reg_AraC-type_HTH"/>
</dbReference>
<evidence type="ECO:0000256" key="1">
    <source>
        <dbReference type="ARBA" id="ARBA00023015"/>
    </source>
</evidence>
<evidence type="ECO:0000256" key="2">
    <source>
        <dbReference type="ARBA" id="ARBA00023125"/>
    </source>
</evidence>
<dbReference type="SMART" id="SM00448">
    <property type="entry name" value="REC"/>
    <property type="match status" value="1"/>
</dbReference>
<dbReference type="PROSITE" id="PS50110">
    <property type="entry name" value="RESPONSE_REGULATORY"/>
    <property type="match status" value="1"/>
</dbReference>
<accession>A0ABY3SL29</accession>
<evidence type="ECO:0000256" key="4">
    <source>
        <dbReference type="PROSITE-ProRule" id="PRU00169"/>
    </source>
</evidence>
<dbReference type="CDD" id="cd17536">
    <property type="entry name" value="REC_YesN-like"/>
    <property type="match status" value="1"/>
</dbReference>
<dbReference type="PANTHER" id="PTHR43280:SF10">
    <property type="entry name" value="REGULATORY PROTEIN POCR"/>
    <property type="match status" value="1"/>
</dbReference>
<dbReference type="Proteomes" id="UP001649230">
    <property type="component" value="Chromosome"/>
</dbReference>
<organism evidence="7 8">
    <name type="scientific">Paenibacillus hexagrammi</name>
    <dbReference type="NCBI Taxonomy" id="2908839"/>
    <lineage>
        <taxon>Bacteria</taxon>
        <taxon>Bacillati</taxon>
        <taxon>Bacillota</taxon>
        <taxon>Bacilli</taxon>
        <taxon>Bacillales</taxon>
        <taxon>Paenibacillaceae</taxon>
        <taxon>Paenibacillus</taxon>
    </lineage>
</organism>
<dbReference type="PROSITE" id="PS00041">
    <property type="entry name" value="HTH_ARAC_FAMILY_1"/>
    <property type="match status" value="1"/>
</dbReference>
<dbReference type="PRINTS" id="PR00032">
    <property type="entry name" value="HTHARAC"/>
</dbReference>
<feature type="modified residue" description="4-aspartylphosphate" evidence="4">
    <location>
        <position position="54"/>
    </location>
</feature>
<keyword evidence="4" id="KW-0597">Phosphoprotein</keyword>
<protein>
    <submittedName>
        <fullName evidence="7">Response regulator</fullName>
    </submittedName>
</protein>
<dbReference type="SUPFAM" id="SSF52172">
    <property type="entry name" value="CheY-like"/>
    <property type="match status" value="1"/>
</dbReference>
<name>A0ABY3SL29_9BACL</name>
<dbReference type="InterPro" id="IPR011006">
    <property type="entry name" value="CheY-like_superfamily"/>
</dbReference>
<dbReference type="Gene3D" id="1.10.10.60">
    <property type="entry name" value="Homeodomain-like"/>
    <property type="match status" value="2"/>
</dbReference>